<dbReference type="Gene3D" id="2.40.128.350">
    <property type="match status" value="1"/>
</dbReference>
<protein>
    <submittedName>
        <fullName evidence="2">Calycin-like beta-barrel protein</fullName>
    </submittedName>
</protein>
<keyword evidence="1" id="KW-0732">Signal</keyword>
<dbReference type="OrthoDB" id="1057845at2"/>
<dbReference type="EMBL" id="QJJX01000056">
    <property type="protein sequence ID" value="PXX17278.1"/>
    <property type="molecule type" value="Genomic_DNA"/>
</dbReference>
<dbReference type="AlphaFoldDB" id="A0A318HP27"/>
<dbReference type="Proteomes" id="UP000248314">
    <property type="component" value="Unassembled WGS sequence"/>
</dbReference>
<evidence type="ECO:0000313" key="2">
    <source>
        <dbReference type="EMBL" id="PXX17278.1"/>
    </source>
</evidence>
<reference evidence="2 3" key="1">
    <citation type="submission" date="2018-05" db="EMBL/GenBank/DDBJ databases">
        <title>Genomic Encyclopedia of Type Strains, Phase I: the one thousand microbial genomes (KMG-I) project.</title>
        <authorList>
            <person name="Kyrpides N."/>
        </authorList>
    </citation>
    <scope>NUCLEOTIDE SEQUENCE [LARGE SCALE GENOMIC DNA]</scope>
    <source>
        <strain evidence="2 3">DSM 15611</strain>
    </source>
</reference>
<proteinExistence type="predicted"/>
<feature type="chain" id="PRO_5016448382" evidence="1">
    <location>
        <begin position="21"/>
        <end position="309"/>
    </location>
</feature>
<feature type="signal peptide" evidence="1">
    <location>
        <begin position="1"/>
        <end position="20"/>
    </location>
</feature>
<name>A0A318HP27_9BACT</name>
<dbReference type="RefSeq" id="WP_025817490.1">
    <property type="nucleotide sequence ID" value="NZ_BAIZ01000064.1"/>
</dbReference>
<accession>A0A318HP27</accession>
<sequence length="309" mass="33624">MKYLFTLVFALLAGVATTKAQTVTIVKTDGTTVKYQASEVKSIQFANEEQQPGINKSFTGYLLVNSKFFGDTYYGDKAKMDVFTKDGKTYCKFTDEKWGEGTFEITLNKGNISGQGKMKVPDAHNPGKFTEHNATMSGPMTAINITINGLMGTTTIKWKNGAAPKATTLLGSYPGKNSFSLGAFGTFDNINTTVSLMMDENGKYNVKVSSQQILGTIMGDLTVGEYIIKDLTFDEATNTFSKDYSKDGVKMHLKAVNGGKETMNGDYEHHNATIKAVFGTDGSLTVENNYKAGKMPFGLKGTFTGKIQK</sequence>
<gene>
    <name evidence="2" type="ORF">EJ73_02691</name>
</gene>
<comment type="caution">
    <text evidence="2">The sequence shown here is derived from an EMBL/GenBank/DDBJ whole genome shotgun (WGS) entry which is preliminary data.</text>
</comment>
<organism evidence="2 3">
    <name type="scientific">Hoylesella shahii DSM 15611 = JCM 12083</name>
    <dbReference type="NCBI Taxonomy" id="1122991"/>
    <lineage>
        <taxon>Bacteria</taxon>
        <taxon>Pseudomonadati</taxon>
        <taxon>Bacteroidota</taxon>
        <taxon>Bacteroidia</taxon>
        <taxon>Bacteroidales</taxon>
        <taxon>Prevotellaceae</taxon>
        <taxon>Hoylesella</taxon>
    </lineage>
</organism>
<dbReference type="STRING" id="1122991.GCA_000613445_00364"/>
<keyword evidence="3" id="KW-1185">Reference proteome</keyword>
<evidence type="ECO:0000256" key="1">
    <source>
        <dbReference type="SAM" id="SignalP"/>
    </source>
</evidence>
<evidence type="ECO:0000313" key="3">
    <source>
        <dbReference type="Proteomes" id="UP000248314"/>
    </source>
</evidence>